<name>A0ACB8FPM8_9SAUR</name>
<evidence type="ECO:0000313" key="2">
    <source>
        <dbReference type="Proteomes" id="UP000827872"/>
    </source>
</evidence>
<keyword evidence="2" id="KW-1185">Reference proteome</keyword>
<dbReference type="EMBL" id="CM037619">
    <property type="protein sequence ID" value="KAH8007376.1"/>
    <property type="molecule type" value="Genomic_DNA"/>
</dbReference>
<organism evidence="1 2">
    <name type="scientific">Sphaerodactylus townsendi</name>
    <dbReference type="NCBI Taxonomy" id="933632"/>
    <lineage>
        <taxon>Eukaryota</taxon>
        <taxon>Metazoa</taxon>
        <taxon>Chordata</taxon>
        <taxon>Craniata</taxon>
        <taxon>Vertebrata</taxon>
        <taxon>Euteleostomi</taxon>
        <taxon>Lepidosauria</taxon>
        <taxon>Squamata</taxon>
        <taxon>Bifurcata</taxon>
        <taxon>Gekkota</taxon>
        <taxon>Sphaerodactylidae</taxon>
        <taxon>Sphaerodactylus</taxon>
    </lineage>
</organism>
<comment type="caution">
    <text evidence="1">The sequence shown here is derived from an EMBL/GenBank/DDBJ whole genome shotgun (WGS) entry which is preliminary data.</text>
</comment>
<gene>
    <name evidence="1" type="ORF">K3G42_021047</name>
</gene>
<proteinExistence type="predicted"/>
<reference evidence="1" key="1">
    <citation type="submission" date="2021-08" db="EMBL/GenBank/DDBJ databases">
        <title>The first chromosome-level gecko genome reveals the dynamic sex chromosomes of Neotropical dwarf geckos (Sphaerodactylidae: Sphaerodactylus).</title>
        <authorList>
            <person name="Pinto B.J."/>
            <person name="Keating S.E."/>
            <person name="Gamble T."/>
        </authorList>
    </citation>
    <scope>NUCLEOTIDE SEQUENCE</scope>
    <source>
        <strain evidence="1">TG3544</strain>
    </source>
</reference>
<accession>A0ACB8FPM8</accession>
<evidence type="ECO:0000313" key="1">
    <source>
        <dbReference type="EMBL" id="KAH8007376.1"/>
    </source>
</evidence>
<protein>
    <submittedName>
        <fullName evidence="1">Uncharacterized protein</fullName>
    </submittedName>
</protein>
<sequence length="144" mass="15509">MTQLVLGQPPLHSAMPAPNPPTTYMPPKQQPIACTLSDSPLPIPPPSPTSLQHARDWSSILLSSTLFPIPPPAFFHPHKPPQDGTNKPPPSTLSHPHIHQPRMGNLPVVANQNVSCGGLEKWRQRRLGGRQSEQAGKASAPSPC</sequence>
<dbReference type="Proteomes" id="UP000827872">
    <property type="component" value="Linkage Group LG06"/>
</dbReference>